<keyword evidence="2 4" id="KW-0489">Methyltransferase</keyword>
<dbReference type="InterPro" id="IPR029063">
    <property type="entry name" value="SAM-dependent_MTases_sf"/>
</dbReference>
<dbReference type="Pfam" id="PF01555">
    <property type="entry name" value="N6_N4_Mtase"/>
    <property type="match status" value="1"/>
</dbReference>
<evidence type="ECO:0000313" key="6">
    <source>
        <dbReference type="EMBL" id="QEE16532.1"/>
    </source>
</evidence>
<dbReference type="Proteomes" id="UP000321408">
    <property type="component" value="Chromosome"/>
</dbReference>
<dbReference type="InterPro" id="IPR002052">
    <property type="entry name" value="DNA_methylase_N6_adenine_CS"/>
</dbReference>
<dbReference type="Gene3D" id="3.40.50.150">
    <property type="entry name" value="Vaccinia Virus protein VP39"/>
    <property type="match status" value="1"/>
</dbReference>
<keyword evidence="4" id="KW-0680">Restriction system</keyword>
<protein>
    <recommendedName>
        <fullName evidence="4">Type II methyltransferase</fullName>
        <ecNumber evidence="4">2.1.1.113</ecNumber>
    </recommendedName>
    <alternativeName>
        <fullName evidence="4">N-4 cytosine-specific methyltransferase</fullName>
    </alternativeName>
</protein>
<keyword evidence="3" id="KW-0808">Transferase</keyword>
<comment type="similarity">
    <text evidence="1 4">Belongs to the N(4)/N(6)-methyltransferase family.</text>
</comment>
<dbReference type="EC" id="2.1.1.113" evidence="4"/>
<keyword evidence="4" id="KW-0949">S-adenosyl-L-methionine</keyword>
<dbReference type="PRINTS" id="PR00508">
    <property type="entry name" value="S21N4MTFRASE"/>
</dbReference>
<dbReference type="GO" id="GO:0008170">
    <property type="term" value="F:N-methyltransferase activity"/>
    <property type="evidence" value="ECO:0007669"/>
    <property type="project" value="InterPro"/>
</dbReference>
<sequence length="312" mass="36861">MEKKKERKNKYIPNLAEFYFKPDYDWSIEEAKKLFSSKKNKNLDKIFYKDCVDGMRDLLPESIDLIIADPPFGLDFTGKESLYNRNSEYVVDGYQEIKITDYKKFTSRWILEIPRILKTHGSAYIFSGWTNLLPILQSIEESGLILRNHLIWQYNFAVFTKKKFASSHYHILYVVKDEKNVFFNRIKHYETDTWTISRKYKPNQTKNGTKLPNDLVRKCINYSSKPGDLVLDPFTGNATTQIASKGEFRHYIGFEINKNVRETIENNLDSIKEGENYKPYHERISSIEELAKKYPKTYDVYKKKIIKDSNIS</sequence>
<keyword evidence="7" id="KW-1185">Reference proteome</keyword>
<organism evidence="6 7">
    <name type="scientific">Promethearchaeum syntrophicum</name>
    <dbReference type="NCBI Taxonomy" id="2594042"/>
    <lineage>
        <taxon>Archaea</taxon>
        <taxon>Promethearchaeati</taxon>
        <taxon>Promethearchaeota</taxon>
        <taxon>Promethearchaeia</taxon>
        <taxon>Promethearchaeales</taxon>
        <taxon>Promethearchaeaceae</taxon>
        <taxon>Promethearchaeum</taxon>
    </lineage>
</organism>
<dbReference type="InterPro" id="IPR001091">
    <property type="entry name" value="RM_Methyltransferase"/>
</dbReference>
<reference evidence="6 7" key="1">
    <citation type="journal article" date="2020" name="Nature">
        <title>Isolation of an archaeon at the prokaryote-eukaryote interface.</title>
        <authorList>
            <person name="Imachi H."/>
            <person name="Nobu M.K."/>
            <person name="Nakahara N."/>
            <person name="Morono Y."/>
            <person name="Ogawara M."/>
            <person name="Takaki Y."/>
            <person name="Takano Y."/>
            <person name="Uematsu K."/>
            <person name="Ikuta T."/>
            <person name="Ito M."/>
            <person name="Matsui Y."/>
            <person name="Miyazaki M."/>
            <person name="Murata K."/>
            <person name="Saito Y."/>
            <person name="Sakai S."/>
            <person name="Song C."/>
            <person name="Tasumi E."/>
            <person name="Yamanaka Y."/>
            <person name="Yamaguchi T."/>
            <person name="Kamagata Y."/>
            <person name="Tamaki H."/>
            <person name="Takai K."/>
        </authorList>
    </citation>
    <scope>NUCLEOTIDE SEQUENCE [LARGE SCALE GENOMIC DNA]</scope>
    <source>
        <strain evidence="6 7">MK-D1</strain>
    </source>
</reference>
<evidence type="ECO:0000256" key="1">
    <source>
        <dbReference type="ARBA" id="ARBA00006594"/>
    </source>
</evidence>
<dbReference type="REBASE" id="359484">
    <property type="entry name" value="M.AarMKD1ORF2362P"/>
</dbReference>
<dbReference type="InterPro" id="IPR002941">
    <property type="entry name" value="DNA_methylase_N4/N6"/>
</dbReference>
<dbReference type="OrthoDB" id="38200at2157"/>
<dbReference type="GeneID" id="41330350"/>
<dbReference type="SUPFAM" id="SSF53335">
    <property type="entry name" value="S-adenosyl-L-methionine-dependent methyltransferases"/>
    <property type="match status" value="1"/>
</dbReference>
<gene>
    <name evidence="6" type="ORF">DSAG12_02362</name>
</gene>
<dbReference type="GO" id="GO:0015667">
    <property type="term" value="F:site-specific DNA-methyltransferase (cytosine-N4-specific) activity"/>
    <property type="evidence" value="ECO:0007669"/>
    <property type="project" value="UniProtKB-EC"/>
</dbReference>
<feature type="domain" description="DNA methylase N-4/N-6" evidence="5">
    <location>
        <begin position="63"/>
        <end position="265"/>
    </location>
</feature>
<dbReference type="GO" id="GO:0003677">
    <property type="term" value="F:DNA binding"/>
    <property type="evidence" value="ECO:0007669"/>
    <property type="project" value="InterPro"/>
</dbReference>
<dbReference type="KEGG" id="psyt:DSAG12_02362"/>
<evidence type="ECO:0000256" key="4">
    <source>
        <dbReference type="RuleBase" id="RU362026"/>
    </source>
</evidence>
<dbReference type="PROSITE" id="PS00092">
    <property type="entry name" value="N6_MTASE"/>
    <property type="match status" value="1"/>
</dbReference>
<dbReference type="GO" id="GO:0032259">
    <property type="term" value="P:methylation"/>
    <property type="evidence" value="ECO:0007669"/>
    <property type="project" value="UniProtKB-KW"/>
</dbReference>
<name>A0A5B9DBM7_9ARCH</name>
<dbReference type="AlphaFoldDB" id="A0A5B9DBM7"/>
<evidence type="ECO:0000256" key="3">
    <source>
        <dbReference type="ARBA" id="ARBA00022679"/>
    </source>
</evidence>
<proteinExistence type="inferred from homology"/>
<evidence type="ECO:0000313" key="7">
    <source>
        <dbReference type="Proteomes" id="UP000321408"/>
    </source>
</evidence>
<dbReference type="EMBL" id="CP042905">
    <property type="protein sequence ID" value="QEE16532.1"/>
    <property type="molecule type" value="Genomic_DNA"/>
</dbReference>
<accession>A0A5B9DBM7</accession>
<dbReference type="RefSeq" id="WP_147663407.1">
    <property type="nucleotide sequence ID" value="NZ_CP042905.2"/>
</dbReference>
<evidence type="ECO:0000256" key="2">
    <source>
        <dbReference type="ARBA" id="ARBA00022603"/>
    </source>
</evidence>
<evidence type="ECO:0000259" key="5">
    <source>
        <dbReference type="Pfam" id="PF01555"/>
    </source>
</evidence>
<dbReference type="GO" id="GO:0009307">
    <property type="term" value="P:DNA restriction-modification system"/>
    <property type="evidence" value="ECO:0007669"/>
    <property type="project" value="UniProtKB-KW"/>
</dbReference>
<reference evidence="6 7" key="2">
    <citation type="journal article" date="2024" name="Int. J. Syst. Evol. Microbiol.">
        <title>Promethearchaeum syntrophicum gen. nov., sp. nov., an anaerobic, obligately syntrophic archaeon, the first isolate of the lineage 'Asgard' archaea, and proposal of the new archaeal phylum Promethearchaeota phyl. nov. and kingdom Promethearchaeati regn. nov.</title>
        <authorList>
            <person name="Imachi H."/>
            <person name="Nobu M.K."/>
            <person name="Kato S."/>
            <person name="Takaki Y."/>
            <person name="Miyazaki M."/>
            <person name="Miyata M."/>
            <person name="Ogawara M."/>
            <person name="Saito Y."/>
            <person name="Sakai S."/>
            <person name="Tahara Y.O."/>
            <person name="Takano Y."/>
            <person name="Tasumi E."/>
            <person name="Uematsu K."/>
            <person name="Yoshimura T."/>
            <person name="Itoh T."/>
            <person name="Ohkuma M."/>
            <person name="Takai K."/>
        </authorList>
    </citation>
    <scope>NUCLEOTIDE SEQUENCE [LARGE SCALE GENOMIC DNA]</scope>
    <source>
        <strain evidence="6 7">MK-D1</strain>
    </source>
</reference>
<comment type="catalytic activity">
    <reaction evidence="4">
        <text>a 2'-deoxycytidine in DNA + S-adenosyl-L-methionine = an N(4)-methyl-2'-deoxycytidine in DNA + S-adenosyl-L-homocysteine + H(+)</text>
        <dbReference type="Rhea" id="RHEA:16857"/>
        <dbReference type="Rhea" id="RHEA-COMP:11369"/>
        <dbReference type="Rhea" id="RHEA-COMP:13674"/>
        <dbReference type="ChEBI" id="CHEBI:15378"/>
        <dbReference type="ChEBI" id="CHEBI:57856"/>
        <dbReference type="ChEBI" id="CHEBI:59789"/>
        <dbReference type="ChEBI" id="CHEBI:85452"/>
        <dbReference type="ChEBI" id="CHEBI:137933"/>
        <dbReference type="EC" id="2.1.1.113"/>
    </reaction>
</comment>